<proteinExistence type="predicted"/>
<feature type="region of interest" description="Disordered" evidence="1">
    <location>
        <begin position="115"/>
        <end position="222"/>
    </location>
</feature>
<organism evidence="2">
    <name type="scientific">Phaffia rhodozyma</name>
    <name type="common">Yeast</name>
    <name type="synonym">Xanthophyllomyces dendrorhous</name>
    <dbReference type="NCBI Taxonomy" id="264483"/>
    <lineage>
        <taxon>Eukaryota</taxon>
        <taxon>Fungi</taxon>
        <taxon>Dikarya</taxon>
        <taxon>Basidiomycota</taxon>
        <taxon>Agaricomycotina</taxon>
        <taxon>Tremellomycetes</taxon>
        <taxon>Cystofilobasidiales</taxon>
        <taxon>Mrakiaceae</taxon>
        <taxon>Phaffia</taxon>
    </lineage>
</organism>
<sequence length="222" mass="24633">MTDGRYSAIHMSDGALLALDLEEEEDFFGIIPAFDDEIPIPFDLDPPKPDEYETLPSKAHPSYPYGRPYSIPTQHNPPSLLIGRHLNHLPSHPRTAQGHTYRTGWTELGLRDVLPEERGREIPPGMAGAKRGPEADGEFLSDGEEESMVVEEGTEEEEEQDGAEGEQSRTTIEETSEEVRPGESHAYWDTSARSGEDSQMEGVGIESDEEEPTRDYGGGYSE</sequence>
<reference evidence="2" key="1">
    <citation type="submission" date="2014-08" db="EMBL/GenBank/DDBJ databases">
        <authorList>
            <person name="Sharma Rahul"/>
            <person name="Thines Marco"/>
        </authorList>
    </citation>
    <scope>NUCLEOTIDE SEQUENCE</scope>
</reference>
<dbReference type="AlphaFoldDB" id="A0A0F7SNR5"/>
<evidence type="ECO:0000313" key="2">
    <source>
        <dbReference type="EMBL" id="CED83066.1"/>
    </source>
</evidence>
<feature type="compositionally biased region" description="Acidic residues" evidence="1">
    <location>
        <begin position="135"/>
        <end position="164"/>
    </location>
</feature>
<evidence type="ECO:0000256" key="1">
    <source>
        <dbReference type="SAM" id="MobiDB-lite"/>
    </source>
</evidence>
<accession>A0A0F7SNR5</accession>
<dbReference type="EMBL" id="LN483142">
    <property type="protein sequence ID" value="CED83066.1"/>
    <property type="molecule type" value="Genomic_DNA"/>
</dbReference>
<protein>
    <submittedName>
        <fullName evidence="2">Uncharacterized protein</fullName>
    </submittedName>
</protein>
<name>A0A0F7SNR5_PHARH</name>